<keyword evidence="1" id="KW-1185">Reference proteome</keyword>
<evidence type="ECO:0000313" key="2">
    <source>
        <dbReference type="WBParaSite" id="ACAC_0000436901-mRNA-1"/>
    </source>
</evidence>
<dbReference type="AlphaFoldDB" id="A0A0K0D2S4"/>
<organism evidence="1 2">
    <name type="scientific">Angiostrongylus cantonensis</name>
    <name type="common">Rat lungworm</name>
    <dbReference type="NCBI Taxonomy" id="6313"/>
    <lineage>
        <taxon>Eukaryota</taxon>
        <taxon>Metazoa</taxon>
        <taxon>Ecdysozoa</taxon>
        <taxon>Nematoda</taxon>
        <taxon>Chromadorea</taxon>
        <taxon>Rhabditida</taxon>
        <taxon>Rhabditina</taxon>
        <taxon>Rhabditomorpha</taxon>
        <taxon>Strongyloidea</taxon>
        <taxon>Metastrongylidae</taxon>
        <taxon>Angiostrongylus</taxon>
    </lineage>
</organism>
<dbReference type="WBParaSite" id="ACAC_0000436901-mRNA-1">
    <property type="protein sequence ID" value="ACAC_0000436901-mRNA-1"/>
    <property type="gene ID" value="ACAC_0000436901"/>
</dbReference>
<protein>
    <submittedName>
        <fullName evidence="2">Ig-like domain-containing protein</fullName>
    </submittedName>
</protein>
<reference evidence="2" key="2">
    <citation type="submission" date="2017-02" db="UniProtKB">
        <authorList>
            <consortium name="WormBaseParasite"/>
        </authorList>
    </citation>
    <scope>IDENTIFICATION</scope>
</reference>
<reference evidence="1" key="1">
    <citation type="submission" date="2012-09" db="EMBL/GenBank/DDBJ databases">
        <authorList>
            <person name="Martin A.A."/>
        </authorList>
    </citation>
    <scope>NUCLEOTIDE SEQUENCE</scope>
</reference>
<name>A0A0K0D2S4_ANGCA</name>
<proteinExistence type="predicted"/>
<accession>A0A0K0D2S4</accession>
<sequence length="281" mass="31434">LRFLVVFPYIVAPSMNEGMLVYPAEISVTHYTFKRGTISCWSSLINFDPAFLDATGHLFHQITVEENVNHGKGGYSCLSPNRAGQYASLVRRLLEALHFSNEDRALHFLASTFGPDQLRIHAEIMGKMITAQDFISALSKVYYDIIEKPLPDYLTDELIDLQFANAKEKVLKSSKCCDYHERKPPNHGSRQHCTVARATVLITAVCTLCFSGNLFNFRDLYDPEKHLVSSISVESPSLQTGDTMSNSTDEVPRDERAEAGLDASGMPIINSFMNVDEALFL</sequence>
<dbReference type="Proteomes" id="UP000035642">
    <property type="component" value="Unassembled WGS sequence"/>
</dbReference>
<evidence type="ECO:0000313" key="1">
    <source>
        <dbReference type="Proteomes" id="UP000035642"/>
    </source>
</evidence>